<proteinExistence type="predicted"/>
<dbReference type="Gene3D" id="1.10.285.20">
    <property type="entry name" value="Uncharacterised protein PF01937, DUF89, domain 2"/>
    <property type="match status" value="1"/>
</dbReference>
<dbReference type="AlphaFoldDB" id="A0A8J6T7T3"/>
<dbReference type="SUPFAM" id="SSF111321">
    <property type="entry name" value="AF1104-like"/>
    <property type="match status" value="1"/>
</dbReference>
<evidence type="ECO:0000259" key="1">
    <source>
        <dbReference type="Pfam" id="PF01937"/>
    </source>
</evidence>
<protein>
    <submittedName>
        <fullName evidence="2">DUF89 family protein</fullName>
    </submittedName>
</protein>
<gene>
    <name evidence="2" type="ORF">H8E19_09405</name>
</gene>
<dbReference type="Proteomes" id="UP000650524">
    <property type="component" value="Unassembled WGS sequence"/>
</dbReference>
<organism evidence="2 3">
    <name type="scientific">Candidatus Desulfacyla euxinica</name>
    <dbReference type="NCBI Taxonomy" id="2841693"/>
    <lineage>
        <taxon>Bacteria</taxon>
        <taxon>Deltaproteobacteria</taxon>
        <taxon>Candidatus Desulfacyla</taxon>
    </lineage>
</organism>
<dbReference type="Pfam" id="PF01937">
    <property type="entry name" value="ARMT1-like_dom"/>
    <property type="match status" value="1"/>
</dbReference>
<comment type="caution">
    <text evidence="2">The sequence shown here is derived from an EMBL/GenBank/DDBJ whole genome shotgun (WGS) entry which is preliminary data.</text>
</comment>
<dbReference type="EMBL" id="JACNJD010000219">
    <property type="protein sequence ID" value="MBC8177609.1"/>
    <property type="molecule type" value="Genomic_DNA"/>
</dbReference>
<accession>A0A8J6T7T3</accession>
<dbReference type="InterPro" id="IPR002791">
    <property type="entry name" value="ARMT1-like_metal-bd"/>
</dbReference>
<reference evidence="2 3" key="1">
    <citation type="submission" date="2020-08" db="EMBL/GenBank/DDBJ databases">
        <title>Bridging the membrane lipid divide: bacteria of the FCB group superphylum have the potential to synthesize archaeal ether lipids.</title>
        <authorList>
            <person name="Villanueva L."/>
            <person name="Von Meijenfeldt F.A.B."/>
            <person name="Westbye A.B."/>
            <person name="Yadav S."/>
            <person name="Hopmans E.C."/>
            <person name="Dutilh B.E."/>
            <person name="Sinninghe Damste J.S."/>
        </authorList>
    </citation>
    <scope>NUCLEOTIDE SEQUENCE [LARGE SCALE GENOMIC DNA]</scope>
    <source>
        <strain evidence="2">NIOZ-UU27</strain>
    </source>
</reference>
<evidence type="ECO:0000313" key="3">
    <source>
        <dbReference type="Proteomes" id="UP000650524"/>
    </source>
</evidence>
<evidence type="ECO:0000313" key="2">
    <source>
        <dbReference type="EMBL" id="MBC8177609.1"/>
    </source>
</evidence>
<dbReference type="InterPro" id="IPR036075">
    <property type="entry name" value="ARMT-1-like_metal-bd_sf"/>
</dbReference>
<sequence>MLKSEQNKRIMEAYPFLKRVVDEAHDPLYTAVKLAILGNAIDVMINDKRLDIENLIEEQLEMPLSRTMYGEFEKRVKESRLLVIFGDNAGEIVFDKLLIETIRERHDMEVVLIVRGEPTLNDVTVNEARSVGMGEIATIVENGIDGPCPGTILTRCSEEVNDLVKRADLIISKGGGNFDTLDEEKRGGLKTPISFMLLSKCEPYSEYLNVGVGLPILSNAF</sequence>
<feature type="domain" description="Damage-control phosphatase ARMT1-like metal-binding" evidence="1">
    <location>
        <begin position="2"/>
        <end position="213"/>
    </location>
</feature>
<name>A0A8J6T7T3_9DELT</name>
<dbReference type="Gene3D" id="3.40.50.10880">
    <property type="entry name" value="Uncharacterised protein PF01937, DUF89, domain 3"/>
    <property type="match status" value="1"/>
</dbReference>